<protein>
    <submittedName>
        <fullName evidence="2">Uncharacterized protein</fullName>
    </submittedName>
</protein>
<evidence type="ECO:0000313" key="2">
    <source>
        <dbReference type="EnsemblPlants" id="EMT26087"/>
    </source>
</evidence>
<reference evidence="2" key="1">
    <citation type="submission" date="2015-06" db="UniProtKB">
        <authorList>
            <consortium name="EnsemblPlants"/>
        </authorList>
    </citation>
    <scope>IDENTIFICATION</scope>
</reference>
<sequence>MVNTAGQLYEHLVPSYTIRRRLPDYSFRNIFWLLWSHQDLIVYRPIWLTFSCIEQCDPHDLPAKAKRLEYGVTRNAFCSGFINLAHSICAYLYGDLVCIALSLFDIKQYLSSRSEIPGTPVELRRTGAFWREVGKMMNCFFIHLARAWFEIDCRDGAGCGAFNPWTARWISAGTKGLDGEIWERLQEGAVAVYRAAEDSGQQPEASRVGSLHMASEISVETPQKIECLGIAPTIRLLSSTVTDADTSGIQRRLLSPRNVTNREVTGQRFRRLALRVWQPPTASTWTIAMCDHRGPSRHVRPSRAFTSQLRFFLPRLIANASADHIILCVERTTMDAPVAREGLANQESARTGSPPSAPSGGTAAGSYDFRRDSEGDWDRRWK</sequence>
<feature type="compositionally biased region" description="Basic and acidic residues" evidence="1">
    <location>
        <begin position="368"/>
        <end position="382"/>
    </location>
</feature>
<name>M8CFZ1_AEGTA</name>
<evidence type="ECO:0000256" key="1">
    <source>
        <dbReference type="SAM" id="MobiDB-lite"/>
    </source>
</evidence>
<feature type="region of interest" description="Disordered" evidence="1">
    <location>
        <begin position="340"/>
        <end position="382"/>
    </location>
</feature>
<organism evidence="2">
    <name type="scientific">Aegilops tauschii</name>
    <name type="common">Tausch's goatgrass</name>
    <name type="synonym">Aegilops squarrosa</name>
    <dbReference type="NCBI Taxonomy" id="37682"/>
    <lineage>
        <taxon>Eukaryota</taxon>
        <taxon>Viridiplantae</taxon>
        <taxon>Streptophyta</taxon>
        <taxon>Embryophyta</taxon>
        <taxon>Tracheophyta</taxon>
        <taxon>Spermatophyta</taxon>
        <taxon>Magnoliopsida</taxon>
        <taxon>Liliopsida</taxon>
        <taxon>Poales</taxon>
        <taxon>Poaceae</taxon>
        <taxon>BOP clade</taxon>
        <taxon>Pooideae</taxon>
        <taxon>Triticodae</taxon>
        <taxon>Triticeae</taxon>
        <taxon>Triticinae</taxon>
        <taxon>Aegilops</taxon>
    </lineage>
</organism>
<dbReference type="EnsemblPlants" id="EMT26087">
    <property type="protein sequence ID" value="EMT26087"/>
    <property type="gene ID" value="F775_00256"/>
</dbReference>
<dbReference type="AlphaFoldDB" id="M8CFZ1"/>
<proteinExistence type="predicted"/>
<feature type="compositionally biased region" description="Polar residues" evidence="1">
    <location>
        <begin position="345"/>
        <end position="354"/>
    </location>
</feature>
<accession>M8CFZ1</accession>